<name>A0ABY4GZC1_9BACI</name>
<evidence type="ECO:0000313" key="2">
    <source>
        <dbReference type="Proteomes" id="UP000831880"/>
    </source>
</evidence>
<proteinExistence type="predicted"/>
<reference evidence="1 2" key="1">
    <citation type="submission" date="2022-04" db="EMBL/GenBank/DDBJ databases">
        <title>Halobacillus sp. isolated from saltern.</title>
        <authorList>
            <person name="Won M."/>
            <person name="Lee C.-M."/>
            <person name="Woen H.-Y."/>
            <person name="Kwon S.-W."/>
        </authorList>
    </citation>
    <scope>NUCLEOTIDE SEQUENCE [LARGE SCALE GENOMIC DNA]</scope>
    <source>
        <strain evidence="1 2">SSTM10-2</strain>
    </source>
</reference>
<gene>
    <name evidence="1" type="ORF">MUO14_24105</name>
</gene>
<accession>A0ABY4GZC1</accession>
<sequence>MIDLTIPVYQALKDNAYIKANVTGGVHQYTIASGKSPPYIRIAELNNYDSQFHDNSPYASALRFQIDIWTPYNPHPIAVEVDKTMKAMGFSRTSANPQWDDTLKGFRKIMRYQTVKTF</sequence>
<protein>
    <submittedName>
        <fullName evidence="1">Uncharacterized protein</fullName>
    </submittedName>
</protein>
<organism evidence="1 2">
    <name type="scientific">Halobacillus shinanisalinarum</name>
    <dbReference type="NCBI Taxonomy" id="2932258"/>
    <lineage>
        <taxon>Bacteria</taxon>
        <taxon>Bacillati</taxon>
        <taxon>Bacillota</taxon>
        <taxon>Bacilli</taxon>
        <taxon>Bacillales</taxon>
        <taxon>Bacillaceae</taxon>
        <taxon>Halobacillus</taxon>
    </lineage>
</organism>
<dbReference type="EMBL" id="CP095074">
    <property type="protein sequence ID" value="UOQ93414.1"/>
    <property type="molecule type" value="Genomic_DNA"/>
</dbReference>
<dbReference type="RefSeq" id="WP_244753014.1">
    <property type="nucleotide sequence ID" value="NZ_CP095074.1"/>
</dbReference>
<dbReference type="Proteomes" id="UP000831880">
    <property type="component" value="Chromosome"/>
</dbReference>
<evidence type="ECO:0000313" key="1">
    <source>
        <dbReference type="EMBL" id="UOQ93414.1"/>
    </source>
</evidence>
<keyword evidence="2" id="KW-1185">Reference proteome</keyword>